<feature type="transmembrane region" description="Helical" evidence="1">
    <location>
        <begin position="42"/>
        <end position="64"/>
    </location>
</feature>
<keyword evidence="2" id="KW-0732">Signal</keyword>
<protein>
    <submittedName>
        <fullName evidence="3">Uncharacterized protein</fullName>
    </submittedName>
</protein>
<organism evidence="3 4">
    <name type="scientific">Arctia plantaginis</name>
    <name type="common">Wood tiger moth</name>
    <name type="synonym">Phalaena plantaginis</name>
    <dbReference type="NCBI Taxonomy" id="874455"/>
    <lineage>
        <taxon>Eukaryota</taxon>
        <taxon>Metazoa</taxon>
        <taxon>Ecdysozoa</taxon>
        <taxon>Arthropoda</taxon>
        <taxon>Hexapoda</taxon>
        <taxon>Insecta</taxon>
        <taxon>Pterygota</taxon>
        <taxon>Neoptera</taxon>
        <taxon>Endopterygota</taxon>
        <taxon>Lepidoptera</taxon>
        <taxon>Glossata</taxon>
        <taxon>Ditrysia</taxon>
        <taxon>Noctuoidea</taxon>
        <taxon>Erebidae</taxon>
        <taxon>Arctiinae</taxon>
        <taxon>Arctia</taxon>
    </lineage>
</organism>
<evidence type="ECO:0000313" key="4">
    <source>
        <dbReference type="Proteomes" id="UP000494106"/>
    </source>
</evidence>
<proteinExistence type="predicted"/>
<comment type="caution">
    <text evidence="3">The sequence shown here is derived from an EMBL/GenBank/DDBJ whole genome shotgun (WGS) entry which is preliminary data.</text>
</comment>
<evidence type="ECO:0000313" key="3">
    <source>
        <dbReference type="EMBL" id="CAB3256179.1"/>
    </source>
</evidence>
<accession>A0A8S1BCS1</accession>
<dbReference type="OrthoDB" id="7442413at2759"/>
<dbReference type="AlphaFoldDB" id="A0A8S1BCS1"/>
<name>A0A8S1BCS1_ARCPL</name>
<dbReference type="EMBL" id="CADEBC010000586">
    <property type="protein sequence ID" value="CAB3256179.1"/>
    <property type="molecule type" value="Genomic_DNA"/>
</dbReference>
<dbReference type="Proteomes" id="UP000494106">
    <property type="component" value="Unassembled WGS sequence"/>
</dbReference>
<feature type="signal peptide" evidence="2">
    <location>
        <begin position="1"/>
        <end position="18"/>
    </location>
</feature>
<feature type="chain" id="PRO_5035826108" evidence="2">
    <location>
        <begin position="19"/>
        <end position="153"/>
    </location>
</feature>
<evidence type="ECO:0000256" key="1">
    <source>
        <dbReference type="SAM" id="Phobius"/>
    </source>
</evidence>
<evidence type="ECO:0000256" key="2">
    <source>
        <dbReference type="SAM" id="SignalP"/>
    </source>
</evidence>
<gene>
    <name evidence="3" type="ORF">APLA_LOCUS15219</name>
</gene>
<keyword evidence="4" id="KW-1185">Reference proteome</keyword>
<reference evidence="3 4" key="1">
    <citation type="submission" date="2020-04" db="EMBL/GenBank/DDBJ databases">
        <authorList>
            <person name="Wallbank WR R."/>
            <person name="Pardo Diaz C."/>
            <person name="Kozak K."/>
            <person name="Martin S."/>
            <person name="Jiggins C."/>
            <person name="Moest M."/>
            <person name="Warren A I."/>
            <person name="Byers J.R.P. K."/>
            <person name="Montejo-Kovacevich G."/>
            <person name="Yen C E."/>
        </authorList>
    </citation>
    <scope>NUCLEOTIDE SEQUENCE [LARGE SCALE GENOMIC DNA]</scope>
</reference>
<sequence length="153" mass="18098">MKKLVIILVVMLTWTAEGVEEKNEVEPRGKGLKFALISHFLYVVATKVIFLKIIYAGLFFALIYKGWNFVLWFIHYLKKKEHHVYIDDHHYEHDDFEHGHFDHGHFDHGHFNHGDSDHYGSFDNQPYSYDKHGYGSDYKKRIYDADGSYSVKS</sequence>
<keyword evidence="1" id="KW-0472">Membrane</keyword>
<keyword evidence="1" id="KW-1133">Transmembrane helix</keyword>
<keyword evidence="1" id="KW-0812">Transmembrane</keyword>